<dbReference type="PROSITE" id="PS51669">
    <property type="entry name" value="4FE4S_MOW_BIS_MGD"/>
    <property type="match status" value="1"/>
</dbReference>
<evidence type="ECO:0000256" key="2">
    <source>
        <dbReference type="ARBA" id="ARBA00022485"/>
    </source>
</evidence>
<dbReference type="Gene3D" id="3.30.70.20">
    <property type="match status" value="1"/>
</dbReference>
<dbReference type="PROSITE" id="PS00198">
    <property type="entry name" value="4FE4S_FER_1"/>
    <property type="match status" value="1"/>
</dbReference>
<dbReference type="PANTHER" id="PTHR43105">
    <property type="entry name" value="RESPIRATORY NITRATE REDUCTASE"/>
    <property type="match status" value="1"/>
</dbReference>
<dbReference type="InterPro" id="IPR050123">
    <property type="entry name" value="Prok_molybdopt-oxidoreductase"/>
</dbReference>
<evidence type="ECO:0000256" key="7">
    <source>
        <dbReference type="ARBA" id="ARBA00023014"/>
    </source>
</evidence>
<name>A0A1M6HMV3_MALRU</name>
<dbReference type="CDD" id="cd00207">
    <property type="entry name" value="fer2"/>
    <property type="match status" value="1"/>
</dbReference>
<evidence type="ECO:0000259" key="9">
    <source>
        <dbReference type="PROSITE" id="PS51085"/>
    </source>
</evidence>
<dbReference type="InterPro" id="IPR036010">
    <property type="entry name" value="2Fe-2S_ferredoxin-like_sf"/>
</dbReference>
<dbReference type="SUPFAM" id="SSF50692">
    <property type="entry name" value="ADC-like"/>
    <property type="match status" value="1"/>
</dbReference>
<dbReference type="PROSITE" id="PS00641">
    <property type="entry name" value="COMPLEX1_75K_1"/>
    <property type="match status" value="1"/>
</dbReference>
<dbReference type="CDD" id="cd02775">
    <property type="entry name" value="MopB_CT"/>
    <property type="match status" value="1"/>
</dbReference>
<dbReference type="RefSeq" id="WP_072908201.1">
    <property type="nucleotide sequence ID" value="NZ_FQZT01000005.1"/>
</dbReference>
<dbReference type="InterPro" id="IPR006656">
    <property type="entry name" value="Mopterin_OxRdtase"/>
</dbReference>
<evidence type="ECO:0000256" key="8">
    <source>
        <dbReference type="ARBA" id="ARBA00034078"/>
    </source>
</evidence>
<evidence type="ECO:0000313" key="13">
    <source>
        <dbReference type="EMBL" id="SHJ23499.1"/>
    </source>
</evidence>
<dbReference type="InterPro" id="IPR017896">
    <property type="entry name" value="4Fe4S_Fe-S-bd"/>
</dbReference>
<dbReference type="InterPro" id="IPR006657">
    <property type="entry name" value="MoPterin_dinucl-bd_dom"/>
</dbReference>
<evidence type="ECO:0000259" key="12">
    <source>
        <dbReference type="PROSITE" id="PS51839"/>
    </source>
</evidence>
<dbReference type="Gene3D" id="3.10.20.740">
    <property type="match status" value="1"/>
</dbReference>
<dbReference type="EMBL" id="FQZT01000005">
    <property type="protein sequence ID" value="SHJ23499.1"/>
    <property type="molecule type" value="Genomic_DNA"/>
</dbReference>
<dbReference type="PROSITE" id="PS51085">
    <property type="entry name" value="2FE2S_FER_2"/>
    <property type="match status" value="1"/>
</dbReference>
<keyword evidence="14" id="KW-1185">Reference proteome</keyword>
<evidence type="ECO:0000313" key="14">
    <source>
        <dbReference type="Proteomes" id="UP000184171"/>
    </source>
</evidence>
<dbReference type="Gene3D" id="2.20.25.90">
    <property type="entry name" value="ADC-like domains"/>
    <property type="match status" value="1"/>
</dbReference>
<dbReference type="Gene3D" id="3.40.228.10">
    <property type="entry name" value="Dimethylsulfoxide Reductase, domain 2"/>
    <property type="match status" value="1"/>
</dbReference>
<keyword evidence="4" id="KW-0479">Metal-binding</keyword>
<proteinExistence type="predicted"/>
<protein>
    <submittedName>
        <fullName evidence="13">Formate dehydrogenase alpha subunit</fullName>
    </submittedName>
</protein>
<dbReference type="GO" id="GO:0016020">
    <property type="term" value="C:membrane"/>
    <property type="evidence" value="ECO:0007669"/>
    <property type="project" value="InterPro"/>
</dbReference>
<dbReference type="AlphaFoldDB" id="A0A1M6HMV3"/>
<dbReference type="PROSITE" id="PS51839">
    <property type="entry name" value="4FE4S_HC3"/>
    <property type="match status" value="1"/>
</dbReference>
<dbReference type="PROSITE" id="PS00642">
    <property type="entry name" value="COMPLEX1_75K_2"/>
    <property type="match status" value="1"/>
</dbReference>
<keyword evidence="3" id="KW-0001">2Fe-2S</keyword>
<feature type="domain" description="4Fe-4S Mo/W bis-MGD-type" evidence="11">
    <location>
        <begin position="212"/>
        <end position="268"/>
    </location>
</feature>
<accession>A0A1M6HMV3</accession>
<evidence type="ECO:0000256" key="6">
    <source>
        <dbReference type="ARBA" id="ARBA00023004"/>
    </source>
</evidence>
<comment type="cofactor">
    <cofactor evidence="8">
        <name>[2Fe-2S] cluster</name>
        <dbReference type="ChEBI" id="CHEBI:190135"/>
    </cofactor>
</comment>
<dbReference type="SUPFAM" id="SSF54862">
    <property type="entry name" value="4Fe-4S ferredoxins"/>
    <property type="match status" value="1"/>
</dbReference>
<dbReference type="PANTHER" id="PTHR43105:SF9">
    <property type="entry name" value="NADPH-FE(3+) OXIDOREDUCTASE SUBUNIT ALPHA"/>
    <property type="match status" value="1"/>
</dbReference>
<dbReference type="SUPFAM" id="SSF54292">
    <property type="entry name" value="2Fe-2S ferredoxin-like"/>
    <property type="match status" value="1"/>
</dbReference>
<gene>
    <name evidence="13" type="ORF">SAMN02745165_01891</name>
</gene>
<dbReference type="Gene3D" id="3.40.50.740">
    <property type="match status" value="1"/>
</dbReference>
<reference evidence="13 14" key="1">
    <citation type="submission" date="2016-11" db="EMBL/GenBank/DDBJ databases">
        <authorList>
            <person name="Jaros S."/>
            <person name="Januszkiewicz K."/>
            <person name="Wedrychowicz H."/>
        </authorList>
    </citation>
    <scope>NUCLEOTIDE SEQUENCE [LARGE SCALE GENOMIC DNA]</scope>
    <source>
        <strain evidence="13 14">DSM 5091</strain>
    </source>
</reference>
<dbReference type="GO" id="GO:0008137">
    <property type="term" value="F:NADH dehydrogenase (ubiquinone) activity"/>
    <property type="evidence" value="ECO:0007669"/>
    <property type="project" value="InterPro"/>
</dbReference>
<keyword evidence="7" id="KW-0411">Iron-sulfur</keyword>
<keyword evidence="5" id="KW-0560">Oxidoreductase</keyword>
<dbReference type="Gene3D" id="2.40.40.20">
    <property type="match status" value="1"/>
</dbReference>
<dbReference type="Pfam" id="PF01568">
    <property type="entry name" value="Molydop_binding"/>
    <property type="match status" value="1"/>
</dbReference>
<keyword evidence="6" id="KW-0408">Iron</keyword>
<dbReference type="GO" id="GO:0051537">
    <property type="term" value="F:2 iron, 2 sulfur cluster binding"/>
    <property type="evidence" value="ECO:0007669"/>
    <property type="project" value="UniProtKB-KW"/>
</dbReference>
<feature type="domain" description="4Fe-4S His(Cys)3-ligated-type" evidence="12">
    <location>
        <begin position="78"/>
        <end position="117"/>
    </location>
</feature>
<dbReference type="SMART" id="SM00929">
    <property type="entry name" value="NADH-G_4Fe-4S_3"/>
    <property type="match status" value="1"/>
</dbReference>
<dbReference type="Proteomes" id="UP000184171">
    <property type="component" value="Unassembled WGS sequence"/>
</dbReference>
<dbReference type="SUPFAM" id="SSF53706">
    <property type="entry name" value="Formate dehydrogenase/DMSO reductase, domains 1-3"/>
    <property type="match status" value="1"/>
</dbReference>
<dbReference type="GO" id="GO:0043546">
    <property type="term" value="F:molybdopterin cofactor binding"/>
    <property type="evidence" value="ECO:0007669"/>
    <property type="project" value="InterPro"/>
</dbReference>
<dbReference type="GO" id="GO:0016491">
    <property type="term" value="F:oxidoreductase activity"/>
    <property type="evidence" value="ECO:0007669"/>
    <property type="project" value="UniProtKB-KW"/>
</dbReference>
<dbReference type="Pfam" id="PF00384">
    <property type="entry name" value="Molybdopterin"/>
    <property type="match status" value="1"/>
</dbReference>
<feature type="domain" description="2Fe-2S ferredoxin-type" evidence="9">
    <location>
        <begin position="1"/>
        <end position="78"/>
    </location>
</feature>
<evidence type="ECO:0000256" key="1">
    <source>
        <dbReference type="ARBA" id="ARBA00001966"/>
    </source>
</evidence>
<dbReference type="InterPro" id="IPR000283">
    <property type="entry name" value="NADH_UbQ_OxRdtase_75kDa_su_CS"/>
</dbReference>
<dbReference type="InterPro" id="IPR019574">
    <property type="entry name" value="NADH_UbQ_OxRdtase_Gsu_4Fe4S-bd"/>
</dbReference>
<evidence type="ECO:0000256" key="5">
    <source>
        <dbReference type="ARBA" id="ARBA00023002"/>
    </source>
</evidence>
<dbReference type="STRING" id="1122189.SAMN02745165_01891"/>
<comment type="cofactor">
    <cofactor evidence="1">
        <name>[4Fe-4S] cluster</name>
        <dbReference type="ChEBI" id="CHEBI:49883"/>
    </cofactor>
</comment>
<feature type="domain" description="4Fe-4S ferredoxin-type" evidence="10">
    <location>
        <begin position="172"/>
        <end position="203"/>
    </location>
</feature>
<dbReference type="GO" id="GO:0046872">
    <property type="term" value="F:metal ion binding"/>
    <property type="evidence" value="ECO:0007669"/>
    <property type="project" value="UniProtKB-KW"/>
</dbReference>
<evidence type="ECO:0000256" key="3">
    <source>
        <dbReference type="ARBA" id="ARBA00022714"/>
    </source>
</evidence>
<dbReference type="Pfam" id="PF13510">
    <property type="entry name" value="Fer2_4"/>
    <property type="match status" value="1"/>
</dbReference>
<dbReference type="PROSITE" id="PS51379">
    <property type="entry name" value="4FE4S_FER_2"/>
    <property type="match status" value="1"/>
</dbReference>
<keyword evidence="2" id="KW-0004">4Fe-4S</keyword>
<dbReference type="InterPro" id="IPR017900">
    <property type="entry name" value="4Fe4S_Fe_S_CS"/>
</dbReference>
<dbReference type="InterPro" id="IPR009010">
    <property type="entry name" value="Asp_de-COase-like_dom_sf"/>
</dbReference>
<dbReference type="InterPro" id="IPR054351">
    <property type="entry name" value="NADH_UbQ_OxRdtase_ferredoxin"/>
</dbReference>
<dbReference type="GO" id="GO:0042773">
    <property type="term" value="P:ATP synthesis coupled electron transport"/>
    <property type="evidence" value="ECO:0007669"/>
    <property type="project" value="InterPro"/>
</dbReference>
<dbReference type="Pfam" id="PF22117">
    <property type="entry name" value="Fer4_Nqo3"/>
    <property type="match status" value="1"/>
</dbReference>
<dbReference type="Pfam" id="PF04879">
    <property type="entry name" value="Molybdop_Fe4S4"/>
    <property type="match status" value="1"/>
</dbReference>
<dbReference type="SMART" id="SM00926">
    <property type="entry name" value="Molybdop_Fe4S4"/>
    <property type="match status" value="1"/>
</dbReference>
<dbReference type="Pfam" id="PF10588">
    <property type="entry name" value="NADH-G_4Fe-4S_3"/>
    <property type="match status" value="1"/>
</dbReference>
<dbReference type="InterPro" id="IPR001041">
    <property type="entry name" value="2Fe-2S_ferredoxin-type"/>
</dbReference>
<dbReference type="InterPro" id="IPR006963">
    <property type="entry name" value="Mopterin_OxRdtase_4Fe-4S_dom"/>
</dbReference>
<dbReference type="OrthoDB" id="9816402at2"/>
<evidence type="ECO:0000259" key="11">
    <source>
        <dbReference type="PROSITE" id="PS51669"/>
    </source>
</evidence>
<dbReference type="GO" id="GO:0051539">
    <property type="term" value="F:4 iron, 4 sulfur cluster binding"/>
    <property type="evidence" value="ECO:0007669"/>
    <property type="project" value="UniProtKB-KW"/>
</dbReference>
<evidence type="ECO:0000259" key="10">
    <source>
        <dbReference type="PROSITE" id="PS51379"/>
    </source>
</evidence>
<organism evidence="13 14">
    <name type="scientific">Malonomonas rubra DSM 5091</name>
    <dbReference type="NCBI Taxonomy" id="1122189"/>
    <lineage>
        <taxon>Bacteria</taxon>
        <taxon>Pseudomonadati</taxon>
        <taxon>Thermodesulfobacteriota</taxon>
        <taxon>Desulfuromonadia</taxon>
        <taxon>Desulfuromonadales</taxon>
        <taxon>Geopsychrobacteraceae</taxon>
        <taxon>Malonomonas</taxon>
    </lineage>
</organism>
<dbReference type="FunFam" id="3.10.20.740:FF:000005">
    <property type="entry name" value="NADH:ubiquinone oxidoreductase subunit"/>
    <property type="match status" value="1"/>
</dbReference>
<sequence>MVSLTIDGKSVSVPEETTILEAARQLDIHIPTLCWLEKVSPTGACRICAVEIEGVDRPMTACNTPVKEGIVVTTQSEKLTQIRKQIMELILVNHPLDCPVCDAGGECDLQNTCYELGVSEQPFKALDVNPETIDRWPLIQQVPSRCVMCEKCVKVCHETVGSASLFVNDKGDKAFIDKDLEKCIFCGNCVSVCPTGTMISKPFKFKARPWALRKVPSVCTYCPSQCQIDINVQNNEIFRVTSDDEGTVNNGNLCIGGFFGYGYVNSPERLKAPTVDGYDVDWDKAMEVMVAGIENVKETAGAAAIAGLASPRLTNEENYLFQKLFRAAIGSNNIDSEARFGALRALSALDKGVGLKGSSNLLSAIGSADAVLVFGADPSAEAPAVDWQIQKATRIADGKLVIANMREIHLTPFANSQLTYKPGSEIALANALGRLLVDRGLIDEDYLNSMVANLDELKDQLAAVNVDEAVAATGLDRAALEAAADIIGKAENVAIVFGGDITKSELGTAKSAAVANLAILSGALRNQGGLFPLDEKGNMQGLLDMGVYPEALPGFQTYDESKDKFSRVWGAQLPDGGLDAEGILEGIESGKIKFLYLAAVNPQSFPNSSRWMTALEKVETLVVQDILPTAVTKLAKIVLPGASFAEKSGSVTSLDQRVRSLEQAIRPVGSAREDWSIFAELYGRLTKQPVTFSQASILTELSNLTSIYGDVCFTGDDRHRPCLKQPYSPAEKSLKYQLVTVNDNADGLQLLSGSSMSHFGTTSTWAAAPMEVEPEGLIQISAADADAAGVKDGDKLKLTSAKGSTVGKVKVSKTLPQGLLFAPNNFTELGVAKLMNDGSNRTAVEVAKV</sequence>
<evidence type="ECO:0000256" key="4">
    <source>
        <dbReference type="ARBA" id="ARBA00022723"/>
    </source>
</evidence>